<reference evidence="1" key="1">
    <citation type="submission" date="2022-05" db="EMBL/GenBank/DDBJ databases">
        <title>Chromosome-level genome of Chaenocephalus aceratus.</title>
        <authorList>
            <person name="Park H."/>
        </authorList>
    </citation>
    <scope>NUCLEOTIDE SEQUENCE</scope>
    <source>
        <strain evidence="1">KU_202001</strain>
    </source>
</reference>
<protein>
    <submittedName>
        <fullName evidence="1">Uncharacterized protein</fullName>
    </submittedName>
</protein>
<gene>
    <name evidence="1" type="ORF">KUCAC02_004097</name>
</gene>
<proteinExistence type="predicted"/>
<name>A0ACB9WZ35_CHAAC</name>
<dbReference type="Proteomes" id="UP001057452">
    <property type="component" value="Chromosome 10"/>
</dbReference>
<comment type="caution">
    <text evidence="1">The sequence shown here is derived from an EMBL/GenBank/DDBJ whole genome shotgun (WGS) entry which is preliminary data.</text>
</comment>
<evidence type="ECO:0000313" key="1">
    <source>
        <dbReference type="EMBL" id="KAI4818797.1"/>
    </source>
</evidence>
<keyword evidence="2" id="KW-1185">Reference proteome</keyword>
<evidence type="ECO:0000313" key="2">
    <source>
        <dbReference type="Proteomes" id="UP001057452"/>
    </source>
</evidence>
<sequence>MARLSEHGIRLSSMSPSFLNSNSTSHTGPFSAVAELIDNASDPGVSAKQIWIDVVKREDHLCFTFTDNGSGMTPNKLHKMLSFGFTEKGSGRAGHQAIGVYGNGFKSGSMRLGRDALIFTKNGGCQTLGMLSQTYLENIKAQAVIVPIVPFNQQTNILYETSLVVTEDSEASLAAILKHSIVSTQEEIQEHFDSILSKKGKDGKTQIDFESDVTDFCLPEIDITELKKGVRNSSSLKAEHNIPDMHYSLRAYLSILYLKPRTQIILRGKKILAKLVSKRLKFIEHDVYKPQFSKDKVKVTFGLNPKDKEHCGIMMYHRNRLIKAYEKVGCQLKASGQRAGVGVIGVIECNFLKPAHNKQDFEYTKEYRLTLGALGLKLNDYWKEVTEKKAREREFHAVERNENEDQSDSDEGPIWLQCEECLKWRSVPSSHYYTIPESWNCSQNPNPRYKSCSSPEEAEDSEEMLTPSYQKNHKKQEHPKKRKREKSLEVSEFQDQPIQHQILSRSSSEPSQPTFQSTHTPDDTRAAGQRTQHTEETPAERDPTGTDPLADYYTDTHDDVQTQSTVIQHRPVGRGTVIKDKTQVTQSETHDLRLGDKESPLNMKKRVEEPTLSLKRKPGSLFYCVKNKPYLMEKQQPEDVTEKMNPVQQTQRPETLSSKKTKGSRVEKPSDAAQRPPTSLTWNPSLPLAQTVMVSPLSRTEGPWSRPLPSEGIDLEAHVQKLALLEKEAQKVRRLLGLEISKTTQGTMTTHSESTASRAVGCQTDAAESSTSSRNPAPGQRSVCGPKEQPEHNIPKKDKTGPPGRVSVGDSEACEDNRSSQENLRVIRNNVVVLLTALLPQLDLAGISLETSDVDNILQQIIESPSARQHYYIAALEIGWDYVYLDDADPTTDQRGRSKDIPQKYVKAVYREYTDSTYTVPKIRPAWTGILGPVIVARAGDRVVVHFKNLASQSYSISPVGVTYWKHSEGVGYDDSTAGQEKEDDAVSPGGYYEYVWDISPNDGPTTSDPECLTYSYSSQVDTVRDVNSGLIGALLICKSSALTDDGQRRNPAFVLLFAVFDESKSWYGEVGERKSREMFKRSMGIKEYHTINGYVNSTLPGLTICQSRHHVFWHVIGMGTAPEIHSIQFQEHTLQVLNHRKVSMELTPMTFITAEMRPATVGRFLMSCQIHAHRYDGMNALFTVEKCPEPVKLPGPDLRNVKHQDYGDGSDDYSYEDGNLFNIISIQPKKQKLQARASRGQLPKTWEHFIAVEEITWDYTRHLKPTDSELQSGYLLSHPHYLGYKYKKAVFVEYTDGSFTQKKNPSKSLLGPLLKGKVEDQIQITLKNMASHSFNIYPNGLTSISPLPGYATEKDLRSMGVPPNGTFGYVWRLTIDDGPLEGDPQCLNQLYQSSVSPERDLASGLVGTLLICKHETMDTRGRLLGSDKEWSLIFAVFDENRSWYIGENMQKSSQNSRNTSDPEFYDSNVIYSINGIMFAGRQFVVSKTDVAFWHVANVGSQSDFLSVYFTGNLFQYKGLYQSVLTLFPMTGMTVSMETELMGEWEISAYDGRLKNRGMSISYSVRHSDDGDLVDRVGLEDDISDYIDEIDLQPRGRRPENRTMLVRVCRNPLASNNTQSVNTSSQNVTTDNECQLKKVIVPSAEGQNPDMVSEGGIPQDVLEELERDGDWIVSQNETEAEGRGSRFKRNAEGNWTDVDISSGSSEDGATGIEIGEEVQNTTDALVKVKAEEKSETPSMSNGTKEDLEESNDIFLKGNPQLNENISPLEPSLSEEMRQNLIPQNHVKAERERLTSDLLDLDYNYTVDHNMINLSLEYDDYSQEVNGTLDSSATDNMDLRSGQPKLRHYYIAAEEISWDYGIRKPHQLIKPTEMRRGMRKFLPEYKKVVFRAYSDIDFLQPVGRGEAHEHLGIMGPFIRAEINELLTVIFKNKASRPYSFHLQGVYDRSQGAGMGQSPASSAPPGVPGEPVAPGEARTYNWKITRKQGPTDDEFDCKTGAYYSTVDKERDLHSGLIGPLVICKSGILRTRQNTQRDVQEFALLFHTFDETKSWYLEESLRQHCAPPCQANTEDPWYHISNKFAAINGYVAETLPGLLIAQHQRVRWHLLNVGSDGEFHAVQFHGLPFTVHTKEEHRMGVYSLFPGVFGTVEMRPPTVGTWLVECTIGDHQLAGMRAQLLVYDPRCVFPLGMKSGRIEDSQITASDHIGDWEPRLARLEQSGYINAWIGRNRMSWIQVDLQRPTLLHGVQTQGVSSKLRDKYIALFNVSYSLDQETWTTYRGNRTKRNKLFYGNMDSSTVKNNPFIPPFVARYVRIQPVNYEQKPALRLELLGCDLNSCSLPLGLQRGLIPDSNFSASSFYSSLLRSWKPSLARLHQEGSANAWRPKNNNPHEWLQVDLGKVKRITGVITQGARSIMTKMMVTEFSVTISHDKRSWSSVLEESSQREKIFTGNSDFEEEALNVFDPPLFGRYLRIHPRGWINDIALRLEVLGCDTQQ</sequence>
<accession>A0ACB9WZ35</accession>
<dbReference type="EMBL" id="CM043794">
    <property type="protein sequence ID" value="KAI4818797.1"/>
    <property type="molecule type" value="Genomic_DNA"/>
</dbReference>
<organism evidence="1 2">
    <name type="scientific">Chaenocephalus aceratus</name>
    <name type="common">Blackfin icefish</name>
    <name type="synonym">Chaenichthys aceratus</name>
    <dbReference type="NCBI Taxonomy" id="36190"/>
    <lineage>
        <taxon>Eukaryota</taxon>
        <taxon>Metazoa</taxon>
        <taxon>Chordata</taxon>
        <taxon>Craniata</taxon>
        <taxon>Vertebrata</taxon>
        <taxon>Euteleostomi</taxon>
        <taxon>Actinopterygii</taxon>
        <taxon>Neopterygii</taxon>
        <taxon>Teleostei</taxon>
        <taxon>Neoteleostei</taxon>
        <taxon>Acanthomorphata</taxon>
        <taxon>Eupercaria</taxon>
        <taxon>Perciformes</taxon>
        <taxon>Notothenioidei</taxon>
        <taxon>Channichthyidae</taxon>
        <taxon>Chaenocephalus</taxon>
    </lineage>
</organism>